<dbReference type="Pfam" id="PF01182">
    <property type="entry name" value="Glucosamine_iso"/>
    <property type="match status" value="1"/>
</dbReference>
<dbReference type="GO" id="GO:0004342">
    <property type="term" value="F:glucosamine-6-phosphate deaminase activity"/>
    <property type="evidence" value="ECO:0007669"/>
    <property type="project" value="UniProtKB-UniRule"/>
</dbReference>
<evidence type="ECO:0000256" key="1">
    <source>
        <dbReference type="NCBIfam" id="TIGR00502"/>
    </source>
</evidence>
<evidence type="ECO:0000259" key="2">
    <source>
        <dbReference type="Pfam" id="PF01182"/>
    </source>
</evidence>
<keyword evidence="4" id="KW-1185">Reference proteome</keyword>
<dbReference type="GO" id="GO:0005975">
    <property type="term" value="P:carbohydrate metabolic process"/>
    <property type="evidence" value="ECO:0007669"/>
    <property type="project" value="InterPro"/>
</dbReference>
<dbReference type="InterPro" id="IPR018321">
    <property type="entry name" value="Glucosamine6P_isomerase_CS"/>
</dbReference>
<dbReference type="AlphaFoldDB" id="A0A368P1P6"/>
<dbReference type="InterPro" id="IPR052960">
    <property type="entry name" value="GlcN6P_deaminase-like"/>
</dbReference>
<protein>
    <recommendedName>
        <fullName evidence="1">Glucosamine-6-phosphate deaminase</fullName>
        <ecNumber evidence="1">3.5.99.6</ecNumber>
    </recommendedName>
</protein>
<reference evidence="3 4" key="1">
    <citation type="submission" date="2018-07" db="EMBL/GenBank/DDBJ databases">
        <title>Oceanihabitans testaceum sp. nov., isolated from marine sediment.</title>
        <authorList>
            <person name="Li C.-M."/>
        </authorList>
    </citation>
    <scope>NUCLEOTIDE SEQUENCE [LARGE SCALE GENOMIC DNA]</scope>
    <source>
        <strain evidence="3 4">S9-10</strain>
    </source>
</reference>
<dbReference type="SUPFAM" id="SSF100950">
    <property type="entry name" value="NagB/RpiA/CoA transferase-like"/>
    <property type="match status" value="1"/>
</dbReference>
<gene>
    <name evidence="3" type="primary">nagB</name>
    <name evidence="3" type="ORF">DU428_10465</name>
</gene>
<dbReference type="PROSITE" id="PS01161">
    <property type="entry name" value="GLC_GALNAC_ISOMERASE"/>
    <property type="match status" value="1"/>
</dbReference>
<evidence type="ECO:0000313" key="3">
    <source>
        <dbReference type="EMBL" id="RCU56772.1"/>
    </source>
</evidence>
<proteinExistence type="predicted"/>
<dbReference type="RefSeq" id="WP_113966323.1">
    <property type="nucleotide sequence ID" value="NZ_QNRP01000004.1"/>
</dbReference>
<dbReference type="InterPro" id="IPR004547">
    <property type="entry name" value="Glucosamine6P_isomerase"/>
</dbReference>
<evidence type="ECO:0000313" key="4">
    <source>
        <dbReference type="Proteomes" id="UP000252249"/>
    </source>
</evidence>
<dbReference type="GO" id="GO:0006046">
    <property type="term" value="P:N-acetylglucosamine catabolic process"/>
    <property type="evidence" value="ECO:0007669"/>
    <property type="project" value="UniProtKB-UniRule"/>
</dbReference>
<dbReference type="NCBIfam" id="TIGR00502">
    <property type="entry name" value="nagB"/>
    <property type="match status" value="1"/>
</dbReference>
<feature type="domain" description="Glucosamine/galactosamine-6-phosphate isomerase" evidence="2">
    <location>
        <begin position="19"/>
        <end position="240"/>
    </location>
</feature>
<keyword evidence="3" id="KW-0378">Hydrolase</keyword>
<comment type="caution">
    <text evidence="3">The sequence shown here is derived from an EMBL/GenBank/DDBJ whole genome shotgun (WGS) entry which is preliminary data.</text>
</comment>
<dbReference type="EC" id="3.5.99.6" evidence="1"/>
<dbReference type="InterPro" id="IPR006148">
    <property type="entry name" value="Glc/Gal-6P_isomerase"/>
</dbReference>
<dbReference type="Gene3D" id="3.40.50.1360">
    <property type="match status" value="1"/>
</dbReference>
<organism evidence="3 4">
    <name type="scientific">Oceanihabitans sediminis</name>
    <dbReference type="NCBI Taxonomy" id="1812012"/>
    <lineage>
        <taxon>Bacteria</taxon>
        <taxon>Pseudomonadati</taxon>
        <taxon>Bacteroidota</taxon>
        <taxon>Flavobacteriia</taxon>
        <taxon>Flavobacteriales</taxon>
        <taxon>Flavobacteriaceae</taxon>
        <taxon>Oceanihabitans</taxon>
    </lineage>
</organism>
<dbReference type="InterPro" id="IPR037171">
    <property type="entry name" value="NagB/RpiA_transferase-like"/>
</dbReference>
<sequence length="259" mass="28686">MNYSTDNLTQVNLTLYKNAEEASIYTANTIAALISRKQKEGKHAVLGLATGNTPKRVYQELIRMHNDEGLSFQNVISFNLDEYFPINAGDSQSYTYFMEQNLFAHVDIKSSNIHIPHVDGSSTDISKYCNEYEEKIASYGGLDLQLLGIGRNGHIGFNEPRSSFDSITRLVNLHPVTREDAKSDFGTLENVPQQAISMGINTILQAKKILLLALGQRKSEIINKAIYGAVSIDTPASILQSLPQVEYILDSDAAALIQK</sequence>
<dbReference type="Proteomes" id="UP000252249">
    <property type="component" value="Unassembled WGS sequence"/>
</dbReference>
<name>A0A368P1P6_9FLAO</name>
<dbReference type="PANTHER" id="PTHR42892">
    <property type="entry name" value="GLUCOSAMINE-6-PHOSPHATE DEAMINASE-LIKE PROTEIN BT_0258-RELATED"/>
    <property type="match status" value="1"/>
</dbReference>
<accession>A0A368P1P6</accession>
<dbReference type="PANTHER" id="PTHR42892:SF1">
    <property type="entry name" value="GLUCOSAMINE-6-PHOSPHATE ISOMERASE"/>
    <property type="match status" value="1"/>
</dbReference>
<dbReference type="CDD" id="cd01399">
    <property type="entry name" value="GlcN6P_deaminase"/>
    <property type="match status" value="1"/>
</dbReference>
<dbReference type="EMBL" id="QPIG01000004">
    <property type="protein sequence ID" value="RCU56772.1"/>
    <property type="molecule type" value="Genomic_DNA"/>
</dbReference>
<dbReference type="OrthoDB" id="9791139at2"/>